<evidence type="ECO:0000313" key="1">
    <source>
        <dbReference type="EMBL" id="SFW88335.1"/>
    </source>
</evidence>
<protein>
    <submittedName>
        <fullName evidence="1">Uncharacterized protein</fullName>
    </submittedName>
</protein>
<dbReference type="STRING" id="546364.SAMN04489730_6928"/>
<dbReference type="AlphaFoldDB" id="A0A1K1SWA4"/>
<proteinExistence type="predicted"/>
<dbReference type="RefSeq" id="WP_177328961.1">
    <property type="nucleotide sequence ID" value="NZ_FPJG01000006.1"/>
</dbReference>
<accession>A0A1K1SWA4</accession>
<gene>
    <name evidence="1" type="ORF">SAMN04489730_6928</name>
</gene>
<name>A0A1K1SWA4_9PSEU</name>
<dbReference type="EMBL" id="FPJG01000006">
    <property type="protein sequence ID" value="SFW88335.1"/>
    <property type="molecule type" value="Genomic_DNA"/>
</dbReference>
<dbReference type="Proteomes" id="UP000182740">
    <property type="component" value="Unassembled WGS sequence"/>
</dbReference>
<keyword evidence="2" id="KW-1185">Reference proteome</keyword>
<sequence>MGFDWESIVGASGAGLDDAYDAAVSAVMYPDEPAAEVRRSFPAGEAHDETDSLNW</sequence>
<organism evidence="1 2">
    <name type="scientific">Amycolatopsis australiensis</name>
    <dbReference type="NCBI Taxonomy" id="546364"/>
    <lineage>
        <taxon>Bacteria</taxon>
        <taxon>Bacillati</taxon>
        <taxon>Actinomycetota</taxon>
        <taxon>Actinomycetes</taxon>
        <taxon>Pseudonocardiales</taxon>
        <taxon>Pseudonocardiaceae</taxon>
        <taxon>Amycolatopsis</taxon>
    </lineage>
</organism>
<reference evidence="2" key="1">
    <citation type="submission" date="2016-11" db="EMBL/GenBank/DDBJ databases">
        <authorList>
            <person name="Varghese N."/>
            <person name="Submissions S."/>
        </authorList>
    </citation>
    <scope>NUCLEOTIDE SEQUENCE [LARGE SCALE GENOMIC DNA]</scope>
    <source>
        <strain evidence="2">DSM 44671</strain>
    </source>
</reference>
<evidence type="ECO:0000313" key="2">
    <source>
        <dbReference type="Proteomes" id="UP000182740"/>
    </source>
</evidence>